<feature type="compositionally biased region" description="Basic and acidic residues" evidence="1">
    <location>
        <begin position="484"/>
        <end position="496"/>
    </location>
</feature>
<feature type="region of interest" description="Disordered" evidence="1">
    <location>
        <begin position="561"/>
        <end position="581"/>
    </location>
</feature>
<keyword evidence="3" id="KW-1185">Reference proteome</keyword>
<evidence type="ECO:0000313" key="2">
    <source>
        <dbReference type="EMBL" id="KAK2573605.1"/>
    </source>
</evidence>
<feature type="region of interest" description="Disordered" evidence="1">
    <location>
        <begin position="650"/>
        <end position="681"/>
    </location>
</feature>
<accession>A0AAD9VH01</accession>
<reference evidence="2" key="2">
    <citation type="journal article" date="2023" name="Science">
        <title>Genomic signatures of disease resistance in endangered staghorn corals.</title>
        <authorList>
            <person name="Vollmer S.V."/>
            <person name="Selwyn J.D."/>
            <person name="Despard B.A."/>
            <person name="Roesel C.L."/>
        </authorList>
    </citation>
    <scope>NUCLEOTIDE SEQUENCE</scope>
    <source>
        <strain evidence="2">K2</strain>
    </source>
</reference>
<feature type="region of interest" description="Disordered" evidence="1">
    <location>
        <begin position="466"/>
        <end position="496"/>
    </location>
</feature>
<dbReference type="EMBL" id="JARQWQ010000002">
    <property type="protein sequence ID" value="KAK2573605.1"/>
    <property type="molecule type" value="Genomic_DNA"/>
</dbReference>
<dbReference type="Proteomes" id="UP001249851">
    <property type="component" value="Unassembled WGS sequence"/>
</dbReference>
<protein>
    <submittedName>
        <fullName evidence="2">Uncharacterized protein</fullName>
    </submittedName>
</protein>
<evidence type="ECO:0000313" key="3">
    <source>
        <dbReference type="Proteomes" id="UP001249851"/>
    </source>
</evidence>
<feature type="compositionally biased region" description="Basic and acidic residues" evidence="1">
    <location>
        <begin position="765"/>
        <end position="788"/>
    </location>
</feature>
<name>A0AAD9VH01_ACRCE</name>
<feature type="region of interest" description="Disordered" evidence="1">
    <location>
        <begin position="315"/>
        <end position="347"/>
    </location>
</feature>
<feature type="compositionally biased region" description="Polar residues" evidence="1">
    <location>
        <begin position="814"/>
        <end position="824"/>
    </location>
</feature>
<dbReference type="AlphaFoldDB" id="A0AAD9VH01"/>
<sequence>MFITISDVSQHSWRGPDLSITEKLFSGEMNVFMQVPIVEKTFSLPQSLFERVWASQQSAPVTTNHSATSLSGSTAHALRRRRSGDYVTDLSLNDAKRPRLIPSKESLDKQTNLQIGKQEKWRVNETQRQDKTTNGVWKPFEQQGILDLASKPRGTSYLEALHSQFLTTLRKHGSSEAGNVIMLNQGARTHEARHEPSRKTTYGTISLAGVALNHKTYPKIVAVHSLMNNSSESSLRLNRHVAGAASPVSQHCKESGSSAKTECVENVENRTLINKPSLGDNVLRSEDHQPDALFPNNDDDDVVVIRVVSRNVSLSKETSSQGERVQKVDVREDDDDSFKNTNDLGGQGLVGQKANPFAAEHLGSFGYPRGGDPSRHYPSIGNRCDRVNDPEPFVEPLQEQKPRSVQCAVDDLLSLPRSGDPSWHDCTEIGHPSNRFNDPKPIEPSKEQRPCSFECDVNHPLSLPRCGDPLRHSEPTEIGNRSNRFNDPKPTESLHEQRPCSVKCNVNHPLNLPRCGDPLGDSSATESAHLPAHMEHPKSGINPSLPELQLNQSEGQAPVLSLTEKSEATKEGDDAKEKCEERLRTPSKITKTVSEISQKIIETRGRVKHETIEWKKAVLVRLERHLIKKLRRVEHLTGEKTEIKDLQQADSDLVTKGSKNKVQGKERPGRRKTVTEEEKRNDFALKKKESEDIITDGNNYGDVDVKVSTGSSAIKDQSKNVTDNVDSAIESNEEKLGDSSSIDGFETLVGSRNPDVHIFIQKQGQKQESESLHIEKEEKREGSRDVEVSSKQTTSNLEETEDKAKDKATDEELSLQSEGTNRNSFLRDKSGDVVDCEANEQLCEVIATQKEKPLVKHGQKSSEFSGVANKIKLDEDLAEDASQGQHQRSRVAMTDARVELQAENMREENVFDAVSIEQRGHESLRKHQCLQVADVKPLTINNIRSSSTANKVDKAVSKNAASLKSKLDSLVKTCLDVKPKTFNCERNIWSSLEKQGII</sequence>
<feature type="compositionally biased region" description="Basic and acidic residues" evidence="1">
    <location>
        <begin position="663"/>
        <end position="681"/>
    </location>
</feature>
<feature type="region of interest" description="Disordered" evidence="1">
    <location>
        <begin position="517"/>
        <end position="547"/>
    </location>
</feature>
<organism evidence="2 3">
    <name type="scientific">Acropora cervicornis</name>
    <name type="common">Staghorn coral</name>
    <dbReference type="NCBI Taxonomy" id="6130"/>
    <lineage>
        <taxon>Eukaryota</taxon>
        <taxon>Metazoa</taxon>
        <taxon>Cnidaria</taxon>
        <taxon>Anthozoa</taxon>
        <taxon>Hexacorallia</taxon>
        <taxon>Scleractinia</taxon>
        <taxon>Astrocoeniina</taxon>
        <taxon>Acroporidae</taxon>
        <taxon>Acropora</taxon>
    </lineage>
</organism>
<comment type="caution">
    <text evidence="2">The sequence shown here is derived from an EMBL/GenBank/DDBJ whole genome shotgun (WGS) entry which is preliminary data.</text>
</comment>
<feature type="compositionally biased region" description="Basic and acidic residues" evidence="1">
    <location>
        <begin position="564"/>
        <end position="581"/>
    </location>
</feature>
<reference evidence="2" key="1">
    <citation type="journal article" date="2023" name="G3 (Bethesda)">
        <title>Whole genome assembly and annotation of the endangered Caribbean coral Acropora cervicornis.</title>
        <authorList>
            <person name="Selwyn J.D."/>
            <person name="Vollmer S.V."/>
        </authorList>
    </citation>
    <scope>NUCLEOTIDE SEQUENCE</scope>
    <source>
        <strain evidence="2">K2</strain>
    </source>
</reference>
<feature type="region of interest" description="Disordered" evidence="1">
    <location>
        <begin position="762"/>
        <end position="827"/>
    </location>
</feature>
<proteinExistence type="predicted"/>
<gene>
    <name evidence="2" type="ORF">P5673_001276</name>
</gene>
<evidence type="ECO:0000256" key="1">
    <source>
        <dbReference type="SAM" id="MobiDB-lite"/>
    </source>
</evidence>